<proteinExistence type="predicted"/>
<reference evidence="2 3" key="1">
    <citation type="journal article" date="2021" name="J. Hered.">
        <title>A chromosome-level genome assembly of the parasitoid wasp, Cotesia glomerata (Hymenoptera: Braconidae).</title>
        <authorList>
            <person name="Pinto B.J."/>
            <person name="Weis J.J."/>
            <person name="Gamble T."/>
            <person name="Ode P.J."/>
            <person name="Paul R."/>
            <person name="Zaspel J.M."/>
        </authorList>
    </citation>
    <scope>NUCLEOTIDE SEQUENCE [LARGE SCALE GENOMIC DNA]</scope>
    <source>
        <strain evidence="2">CgM1</strain>
    </source>
</reference>
<accession>A0AAV7IK53</accession>
<dbReference type="Proteomes" id="UP000826195">
    <property type="component" value="Unassembled WGS sequence"/>
</dbReference>
<dbReference type="AlphaFoldDB" id="A0AAV7IK53"/>
<feature type="compositionally biased region" description="Basic residues" evidence="1">
    <location>
        <begin position="19"/>
        <end position="30"/>
    </location>
</feature>
<dbReference type="EMBL" id="JAHXZJ010001864">
    <property type="protein sequence ID" value="KAH0550824.1"/>
    <property type="molecule type" value="Genomic_DNA"/>
</dbReference>
<evidence type="ECO:0000256" key="1">
    <source>
        <dbReference type="SAM" id="MobiDB-lite"/>
    </source>
</evidence>
<evidence type="ECO:0000313" key="3">
    <source>
        <dbReference type="Proteomes" id="UP000826195"/>
    </source>
</evidence>
<feature type="region of interest" description="Disordered" evidence="1">
    <location>
        <begin position="1"/>
        <end position="30"/>
    </location>
</feature>
<comment type="caution">
    <text evidence="2">The sequence shown here is derived from an EMBL/GenBank/DDBJ whole genome shotgun (WGS) entry which is preliminary data.</text>
</comment>
<sequence length="68" mass="7516">MPRLSGQSGSSESCSSWFKRNRAREKARKRSREIKLLAEPVNQEERASSLAHSLANGNVGWLMASGTL</sequence>
<organism evidence="2 3">
    <name type="scientific">Cotesia glomerata</name>
    <name type="common">Lepidopteran parasitic wasp</name>
    <name type="synonym">Apanteles glomeratus</name>
    <dbReference type="NCBI Taxonomy" id="32391"/>
    <lineage>
        <taxon>Eukaryota</taxon>
        <taxon>Metazoa</taxon>
        <taxon>Ecdysozoa</taxon>
        <taxon>Arthropoda</taxon>
        <taxon>Hexapoda</taxon>
        <taxon>Insecta</taxon>
        <taxon>Pterygota</taxon>
        <taxon>Neoptera</taxon>
        <taxon>Endopterygota</taxon>
        <taxon>Hymenoptera</taxon>
        <taxon>Apocrita</taxon>
        <taxon>Ichneumonoidea</taxon>
        <taxon>Braconidae</taxon>
        <taxon>Microgastrinae</taxon>
        <taxon>Cotesia</taxon>
    </lineage>
</organism>
<name>A0AAV7IK53_COTGL</name>
<feature type="compositionally biased region" description="Low complexity" evidence="1">
    <location>
        <begin position="1"/>
        <end position="16"/>
    </location>
</feature>
<gene>
    <name evidence="2" type="ORF">KQX54_020923</name>
</gene>
<protein>
    <submittedName>
        <fullName evidence="2">Uncharacterized protein</fullName>
    </submittedName>
</protein>
<evidence type="ECO:0000313" key="2">
    <source>
        <dbReference type="EMBL" id="KAH0550824.1"/>
    </source>
</evidence>
<keyword evidence="3" id="KW-1185">Reference proteome</keyword>